<evidence type="ECO:0000256" key="1">
    <source>
        <dbReference type="SAM" id="Phobius"/>
    </source>
</evidence>
<organism evidence="2 3">
    <name type="scientific">Haladaptatus paucihalophilus DX253</name>
    <dbReference type="NCBI Taxonomy" id="797209"/>
    <lineage>
        <taxon>Archaea</taxon>
        <taxon>Methanobacteriati</taxon>
        <taxon>Methanobacteriota</taxon>
        <taxon>Stenosarchaea group</taxon>
        <taxon>Halobacteria</taxon>
        <taxon>Halobacteriales</taxon>
        <taxon>Haladaptataceae</taxon>
        <taxon>Haladaptatus</taxon>
    </lineage>
</organism>
<dbReference type="InterPro" id="IPR058328">
    <property type="entry name" value="DUF8015"/>
</dbReference>
<gene>
    <name evidence="2" type="ORF">ZOD2009_02670</name>
</gene>
<dbReference type="EMBL" id="AEMG01000002">
    <property type="protein sequence ID" value="EFW94011.1"/>
    <property type="molecule type" value="Genomic_DNA"/>
</dbReference>
<protein>
    <submittedName>
        <fullName evidence="2">Uncharacterized protein</fullName>
    </submittedName>
</protein>
<keyword evidence="1" id="KW-1133">Transmembrane helix</keyword>
<name>E7QP95_HALPU</name>
<keyword evidence="1" id="KW-0472">Membrane</keyword>
<evidence type="ECO:0000313" key="2">
    <source>
        <dbReference type="EMBL" id="EFW94011.1"/>
    </source>
</evidence>
<dbReference type="AlphaFoldDB" id="E7QP95"/>
<reference evidence="2 3" key="1">
    <citation type="journal article" date="2014" name="ISME J.">
        <title>Trehalose/2-sulfotrehalose biosynthesis and glycine-betaine uptake are widely spread mechanisms for osmoadaptation in the Halobacteriales.</title>
        <authorList>
            <person name="Youssef N.H."/>
            <person name="Savage-Ashlock K.N."/>
            <person name="McCully A.L."/>
            <person name="Luedtke B."/>
            <person name="Shaw E.I."/>
            <person name="Hoff W.D."/>
            <person name="Elshahed M.S."/>
        </authorList>
    </citation>
    <scope>NUCLEOTIDE SEQUENCE [LARGE SCALE GENOMIC DNA]</scope>
    <source>
        <strain evidence="2 3">DX253</strain>
    </source>
</reference>
<dbReference type="Pfam" id="PF26047">
    <property type="entry name" value="DUF8015"/>
    <property type="match status" value="1"/>
</dbReference>
<dbReference type="RefSeq" id="WP_007976761.1">
    <property type="nucleotide sequence ID" value="NZ_FRAN01000002.1"/>
</dbReference>
<comment type="caution">
    <text evidence="2">The sequence shown here is derived from an EMBL/GenBank/DDBJ whole genome shotgun (WGS) entry which is preliminary data.</text>
</comment>
<dbReference type="PATRIC" id="fig|797209.4.peg.517"/>
<dbReference type="Proteomes" id="UP000003751">
    <property type="component" value="Unassembled WGS sequence"/>
</dbReference>
<accession>E7QP95</accession>
<proteinExistence type="predicted"/>
<evidence type="ECO:0000313" key="3">
    <source>
        <dbReference type="Proteomes" id="UP000003751"/>
    </source>
</evidence>
<keyword evidence="1" id="KW-0812">Transmembrane</keyword>
<sequence length="76" mass="8072">MRNRFGSRIARVPVSYYDFVLFAVPLVLLAGLVAAATLPIPLHVGITVSGIVSVVVLADAMFVRPPSNRPPNGRSA</sequence>
<feature type="transmembrane region" description="Helical" evidence="1">
    <location>
        <begin position="45"/>
        <end position="63"/>
    </location>
</feature>